<gene>
    <name evidence="1" type="ORF">A3Q41_04834</name>
</gene>
<name>A0A143QTG7_RHOFA</name>
<dbReference type="EMBL" id="CP015220">
    <property type="protein sequence ID" value="AMY26096.1"/>
    <property type="molecule type" value="Genomic_DNA"/>
</dbReference>
<organism evidence="1 2">
    <name type="scientific">Rhodococcoides fascians</name>
    <name type="common">Rhodococcus fascians</name>
    <dbReference type="NCBI Taxonomy" id="1828"/>
    <lineage>
        <taxon>Bacteria</taxon>
        <taxon>Bacillati</taxon>
        <taxon>Actinomycetota</taxon>
        <taxon>Actinomycetes</taxon>
        <taxon>Mycobacteriales</taxon>
        <taxon>Nocardiaceae</taxon>
        <taxon>Rhodococcoides</taxon>
    </lineage>
</organism>
<evidence type="ECO:0000313" key="1">
    <source>
        <dbReference type="EMBL" id="AMY26096.1"/>
    </source>
</evidence>
<accession>A0A143QTG7</accession>
<dbReference type="PATRIC" id="fig|1653479.3.peg.4892"/>
<keyword evidence="2" id="KW-1185">Reference proteome</keyword>
<sequence>MMIPPPEPIRLRPGQQVSVAFGRPWKDAVISLMEPGCGYTPWQYDDDRQEGDVLISVLDTQPHVFGCIEIIGPKTDDSPFSIDQKWILRRLPIVPDWLSLPDVHKPLGFEQAQNLLSILDSERQTYSQGFGIEPPTTAEAARVILDSGGRCTHCDKQINLNRPDARGRIHTHLAEANSFVGDHYSDWPAALCTPCYGKMSAGGFINYLDFRFAGNPQCPRCRARRTAEYIRSYYIEDLPADPSPWKFYNEEHRGPDDFGRWLCHRCHFVFSDVVQ</sequence>
<proteinExistence type="predicted"/>
<dbReference type="KEGG" id="rhs:A3Q41_04834"/>
<dbReference type="AlphaFoldDB" id="A0A143QTG7"/>
<dbReference type="OrthoDB" id="3541981at2"/>
<dbReference type="Proteomes" id="UP000076038">
    <property type="component" value="Chromosome"/>
</dbReference>
<dbReference type="RefSeq" id="WP_063216814.1">
    <property type="nucleotide sequence ID" value="NZ_CP015220.1"/>
</dbReference>
<evidence type="ECO:0000313" key="2">
    <source>
        <dbReference type="Proteomes" id="UP000076038"/>
    </source>
</evidence>
<reference evidence="1 2" key="1">
    <citation type="journal article" date="2016" name="Genome Announc.">
        <title>Complete Genome and Plasmid Sequences for Rhodococcus fascians D188 and Draft Sequences for Rhodococcus Isolates PBTS 1 and PBTS 2.</title>
        <authorList>
            <person name="Stamler R.A."/>
            <person name="Vereecke D."/>
            <person name="Zhang Y."/>
            <person name="Schilkey F."/>
            <person name="Devitt N."/>
            <person name="Randall J.J."/>
        </authorList>
    </citation>
    <scope>NUCLEOTIDE SEQUENCE [LARGE SCALE GENOMIC DNA]</scope>
    <source>
        <strain evidence="1 2">PBTS2</strain>
    </source>
</reference>
<protein>
    <submittedName>
        <fullName evidence="1">Uncharacterized protein</fullName>
    </submittedName>
</protein>
<reference evidence="2" key="2">
    <citation type="submission" date="2016-04" db="EMBL/GenBank/DDBJ databases">
        <title>Complete Genome and Plasmid Sequences for Rhodococcus fascians D188 and Draft Sequences for Rhodococcus spp. Isolates PBTS 1 and PBTS 2.</title>
        <authorList>
            <person name="Stamer R."/>
            <person name="Vereecke D."/>
            <person name="Zhang Y."/>
            <person name="Schilkey F."/>
            <person name="Devitt N."/>
            <person name="Randall J."/>
        </authorList>
    </citation>
    <scope>NUCLEOTIDE SEQUENCE [LARGE SCALE GENOMIC DNA]</scope>
    <source>
        <strain evidence="2">PBTS2</strain>
    </source>
</reference>